<evidence type="ECO:0000313" key="11">
    <source>
        <dbReference type="Proteomes" id="UP000286510"/>
    </source>
</evidence>
<dbReference type="Gene3D" id="3.90.70.10">
    <property type="entry name" value="Cysteine proteinases"/>
    <property type="match status" value="1"/>
</dbReference>
<dbReference type="Pfam" id="PF00112">
    <property type="entry name" value="Peptidase_C1"/>
    <property type="match status" value="1"/>
</dbReference>
<dbReference type="Proteomes" id="UP000266196">
    <property type="component" value="Unassembled WGS sequence"/>
</dbReference>
<comment type="similarity">
    <text evidence="1">Belongs to the peptidase C1 family.</text>
</comment>
<dbReference type="GO" id="GO:0006508">
    <property type="term" value="P:proteolysis"/>
    <property type="evidence" value="ECO:0007669"/>
    <property type="project" value="InterPro"/>
</dbReference>
<dbReference type="Proteomes" id="UP000286510">
    <property type="component" value="Unassembled WGS sequence"/>
</dbReference>
<dbReference type="Proteomes" id="UP000266643">
    <property type="component" value="Unassembled WGS sequence"/>
</dbReference>
<comment type="caution">
    <text evidence="4">The sequence shown here is derived from an EMBL/GenBank/DDBJ whole genome shotgun (WGS) entry which is preliminary data.</text>
</comment>
<dbReference type="EMBL" id="QUTF01011835">
    <property type="protein sequence ID" value="RHZ26717.1"/>
    <property type="molecule type" value="Genomic_DNA"/>
</dbReference>
<evidence type="ECO:0000313" key="6">
    <source>
        <dbReference type="EMBL" id="RHZ23496.1"/>
    </source>
</evidence>
<feature type="domain" description="Peptidase C1A papain C-terminal" evidence="3">
    <location>
        <begin position="68"/>
        <end position="156"/>
    </location>
</feature>
<reference evidence="8 9" key="1">
    <citation type="submission" date="2018-08" db="EMBL/GenBank/DDBJ databases">
        <title>Aphanomyces genome sequencing and annotation.</title>
        <authorList>
            <person name="Minardi D."/>
            <person name="Oidtmann B."/>
            <person name="Van Der Giezen M."/>
            <person name="Studholme D.J."/>
        </authorList>
    </citation>
    <scope>NUCLEOTIDE SEQUENCE [LARGE SCALE GENOMIC DNA]</scope>
    <source>
        <strain evidence="6 9">197901</strain>
        <strain evidence="5 10">D2</strain>
        <strain evidence="7 11">FDL457</strain>
        <strain evidence="4 8">SA</strain>
    </source>
</reference>
<dbReference type="InterPro" id="IPR013128">
    <property type="entry name" value="Peptidase_C1A"/>
</dbReference>
<proteinExistence type="inferred from homology"/>
<evidence type="ECO:0000313" key="4">
    <source>
        <dbReference type="EMBL" id="RHY43024.1"/>
    </source>
</evidence>
<dbReference type="EMBL" id="QUTC01008717">
    <property type="protein sequence ID" value="RHY43024.1"/>
    <property type="molecule type" value="Genomic_DNA"/>
</dbReference>
<keyword evidence="2" id="KW-0865">Zymogen</keyword>
<dbReference type="EMBL" id="QUTE01008644">
    <property type="protein sequence ID" value="RHZ23496.1"/>
    <property type="molecule type" value="Genomic_DNA"/>
</dbReference>
<protein>
    <recommendedName>
        <fullName evidence="3">Peptidase C1A papain C-terminal domain-containing protein</fullName>
    </recommendedName>
</protein>
<dbReference type="EMBL" id="QUTD01007577">
    <property type="protein sequence ID" value="RHY49550.1"/>
    <property type="molecule type" value="Genomic_DNA"/>
</dbReference>
<feature type="non-terminal residue" evidence="4">
    <location>
        <position position="1"/>
    </location>
</feature>
<dbReference type="Proteomes" id="UP000265716">
    <property type="component" value="Unassembled WGS sequence"/>
</dbReference>
<evidence type="ECO:0000313" key="10">
    <source>
        <dbReference type="Proteomes" id="UP000266643"/>
    </source>
</evidence>
<evidence type="ECO:0000256" key="1">
    <source>
        <dbReference type="ARBA" id="ARBA00008455"/>
    </source>
</evidence>
<evidence type="ECO:0000313" key="8">
    <source>
        <dbReference type="Proteomes" id="UP000265716"/>
    </source>
</evidence>
<dbReference type="AlphaFoldDB" id="A0A397CDD6"/>
<evidence type="ECO:0000259" key="3">
    <source>
        <dbReference type="Pfam" id="PF00112"/>
    </source>
</evidence>
<accession>A0A397CDD6</accession>
<evidence type="ECO:0000313" key="7">
    <source>
        <dbReference type="EMBL" id="RHZ26717.1"/>
    </source>
</evidence>
<sequence>TPHTKNPLATFSEFNQFALLNDEQFRQVLDKSFGKHTFSARVLSNGLAIYGPNRQLRQKLPENVGNTAITSGESSLETTLNGQPMTVIAEYGNAAWRNYKNGVVTQRPGSDSDHAVIAVGYGTSSSQHFKMKNSGKGEWGDNGYMYLRRGVGAKTCATWPKRCRIWN</sequence>
<dbReference type="PANTHER" id="PTHR12411">
    <property type="entry name" value="CYSTEINE PROTEASE FAMILY C1-RELATED"/>
    <property type="match status" value="1"/>
</dbReference>
<name>A0A397CDD6_APHAT</name>
<organism evidence="4 8">
    <name type="scientific">Aphanomyces astaci</name>
    <name type="common">Crayfish plague agent</name>
    <dbReference type="NCBI Taxonomy" id="112090"/>
    <lineage>
        <taxon>Eukaryota</taxon>
        <taxon>Sar</taxon>
        <taxon>Stramenopiles</taxon>
        <taxon>Oomycota</taxon>
        <taxon>Saprolegniomycetes</taxon>
        <taxon>Saprolegniales</taxon>
        <taxon>Verrucalvaceae</taxon>
        <taxon>Aphanomyces</taxon>
    </lineage>
</organism>
<dbReference type="InterPro" id="IPR038765">
    <property type="entry name" value="Papain-like_cys_pep_sf"/>
</dbReference>
<dbReference type="VEuPathDB" id="FungiDB:H257_19059"/>
<evidence type="ECO:0000256" key="2">
    <source>
        <dbReference type="ARBA" id="ARBA00023145"/>
    </source>
</evidence>
<gene>
    <name evidence="7" type="ORF">DYB26_011505</name>
    <name evidence="5" type="ORF">DYB30_011059</name>
    <name evidence="6" type="ORF">DYB31_012563</name>
    <name evidence="4" type="ORF">DYB38_012059</name>
</gene>
<evidence type="ECO:0000313" key="9">
    <source>
        <dbReference type="Proteomes" id="UP000266196"/>
    </source>
</evidence>
<dbReference type="GO" id="GO:0008234">
    <property type="term" value="F:cysteine-type peptidase activity"/>
    <property type="evidence" value="ECO:0007669"/>
    <property type="project" value="InterPro"/>
</dbReference>
<dbReference type="InterPro" id="IPR000668">
    <property type="entry name" value="Peptidase_C1A_C"/>
</dbReference>
<dbReference type="SUPFAM" id="SSF54001">
    <property type="entry name" value="Cysteine proteinases"/>
    <property type="match status" value="1"/>
</dbReference>
<evidence type="ECO:0000313" key="5">
    <source>
        <dbReference type="EMBL" id="RHY49550.1"/>
    </source>
</evidence>